<protein>
    <submittedName>
        <fullName evidence="2">Uncharacterized protein</fullName>
    </submittedName>
</protein>
<comment type="caution">
    <text evidence="2">The sequence shown here is derived from an EMBL/GenBank/DDBJ whole genome shotgun (WGS) entry which is preliminary data.</text>
</comment>
<evidence type="ECO:0000256" key="1">
    <source>
        <dbReference type="SAM" id="MobiDB-lite"/>
    </source>
</evidence>
<proteinExistence type="predicted"/>
<sequence length="114" mass="12532">MVFSSPSNNCKRWRLNRIKGPRDRKQTTSISYIEESNGKSSPGIQPAKFTMPPPPKSFSADSPNLNPDSTRSLLSTKETLSSSRCLVLPSIYVNKDSFAIPTIYINSTCTTSSA</sequence>
<gene>
    <name evidence="2" type="ORF">CDAR_443471</name>
</gene>
<dbReference type="Proteomes" id="UP001054837">
    <property type="component" value="Unassembled WGS sequence"/>
</dbReference>
<evidence type="ECO:0000313" key="2">
    <source>
        <dbReference type="EMBL" id="GIY16663.1"/>
    </source>
</evidence>
<keyword evidence="3" id="KW-1185">Reference proteome</keyword>
<feature type="compositionally biased region" description="Polar residues" evidence="1">
    <location>
        <begin position="59"/>
        <end position="68"/>
    </location>
</feature>
<dbReference type="AlphaFoldDB" id="A0AAV4R420"/>
<reference evidence="2 3" key="1">
    <citation type="submission" date="2021-06" db="EMBL/GenBank/DDBJ databases">
        <title>Caerostris darwini draft genome.</title>
        <authorList>
            <person name="Kono N."/>
            <person name="Arakawa K."/>
        </authorList>
    </citation>
    <scope>NUCLEOTIDE SEQUENCE [LARGE SCALE GENOMIC DNA]</scope>
</reference>
<dbReference type="EMBL" id="BPLQ01005717">
    <property type="protein sequence ID" value="GIY16663.1"/>
    <property type="molecule type" value="Genomic_DNA"/>
</dbReference>
<evidence type="ECO:0000313" key="3">
    <source>
        <dbReference type="Proteomes" id="UP001054837"/>
    </source>
</evidence>
<organism evidence="2 3">
    <name type="scientific">Caerostris darwini</name>
    <dbReference type="NCBI Taxonomy" id="1538125"/>
    <lineage>
        <taxon>Eukaryota</taxon>
        <taxon>Metazoa</taxon>
        <taxon>Ecdysozoa</taxon>
        <taxon>Arthropoda</taxon>
        <taxon>Chelicerata</taxon>
        <taxon>Arachnida</taxon>
        <taxon>Araneae</taxon>
        <taxon>Araneomorphae</taxon>
        <taxon>Entelegynae</taxon>
        <taxon>Araneoidea</taxon>
        <taxon>Araneidae</taxon>
        <taxon>Caerostris</taxon>
    </lineage>
</organism>
<feature type="region of interest" description="Disordered" evidence="1">
    <location>
        <begin position="13"/>
        <end position="72"/>
    </location>
</feature>
<name>A0AAV4R420_9ARAC</name>
<accession>A0AAV4R420</accession>